<evidence type="ECO:0000313" key="3">
    <source>
        <dbReference type="Proteomes" id="UP000586093"/>
    </source>
</evidence>
<dbReference type="Pfam" id="PF13521">
    <property type="entry name" value="AAA_28"/>
    <property type="match status" value="1"/>
</dbReference>
<dbReference type="EMBL" id="JACIVI010000003">
    <property type="protein sequence ID" value="MBB1162505.1"/>
    <property type="molecule type" value="Genomic_DNA"/>
</dbReference>
<keyword evidence="2" id="KW-0547">Nucleotide-binding</keyword>
<protein>
    <submittedName>
        <fullName evidence="2">ATP-binding protein</fullName>
    </submittedName>
</protein>
<dbReference type="CDD" id="cd02019">
    <property type="entry name" value="NK"/>
    <property type="match status" value="1"/>
</dbReference>
<accession>A0A839HJE0</accession>
<sequence length="225" mass="23903">MPGLVIALLGAESSGKSTLAHALALTLRGEGHDAVVVSEWLRDFCAAAGRTPRRDEQAGIAAEQQRRIEAAAARHALVLADTTGLQTAVYSEIVFGDRSLYPAAGASHRATVARTLLTGLDLPWQADGLQRDGPQVRAPVDRLLRAQLQALGLDHRVIYGLDEARTAAARAALDGLPGLTPAAAPAWRSADEGAPFSRWRARCLECLDPACERLDHARRDAPPSG</sequence>
<dbReference type="InterPro" id="IPR038727">
    <property type="entry name" value="NadR/Ttd14_AAA_dom"/>
</dbReference>
<evidence type="ECO:0000313" key="2">
    <source>
        <dbReference type="EMBL" id="MBB1162505.1"/>
    </source>
</evidence>
<dbReference type="GO" id="GO:0005524">
    <property type="term" value="F:ATP binding"/>
    <property type="evidence" value="ECO:0007669"/>
    <property type="project" value="UniProtKB-KW"/>
</dbReference>
<proteinExistence type="predicted"/>
<comment type="caution">
    <text evidence="2">The sequence shown here is derived from an EMBL/GenBank/DDBJ whole genome shotgun (WGS) entry which is preliminary data.</text>
</comment>
<gene>
    <name evidence="2" type="ORF">H4F90_10985</name>
</gene>
<dbReference type="Gene3D" id="3.40.50.300">
    <property type="entry name" value="P-loop containing nucleotide triphosphate hydrolases"/>
    <property type="match status" value="1"/>
</dbReference>
<keyword evidence="2" id="KW-0067">ATP-binding</keyword>
<dbReference type="AlphaFoldDB" id="A0A839HJE0"/>
<reference evidence="2 3" key="1">
    <citation type="submission" date="2020-08" db="EMBL/GenBank/DDBJ databases">
        <title>Aquariorum lacteus gen. nov., sp. nov., a new member of the family Comamonadaceae, isolated from freshwater aquarium.</title>
        <authorList>
            <person name="Chun S.-J."/>
        </authorList>
    </citation>
    <scope>NUCLEOTIDE SEQUENCE [LARGE SCALE GENOMIC DNA]</scope>
    <source>
        <strain evidence="2 3">SJAQ100</strain>
    </source>
</reference>
<dbReference type="RefSeq" id="WP_182664452.1">
    <property type="nucleotide sequence ID" value="NZ_JACIVI010000003.1"/>
</dbReference>
<feature type="domain" description="NadR/Ttd14 AAA" evidence="1">
    <location>
        <begin position="6"/>
        <end position="154"/>
    </location>
</feature>
<name>A0A839HJE0_9BURK</name>
<evidence type="ECO:0000259" key="1">
    <source>
        <dbReference type="Pfam" id="PF13521"/>
    </source>
</evidence>
<keyword evidence="3" id="KW-1185">Reference proteome</keyword>
<dbReference type="SUPFAM" id="SSF52540">
    <property type="entry name" value="P-loop containing nucleoside triphosphate hydrolases"/>
    <property type="match status" value="1"/>
</dbReference>
<organism evidence="2 3">
    <name type="scientific">Aquariibacter albus</name>
    <dbReference type="NCBI Taxonomy" id="2759899"/>
    <lineage>
        <taxon>Bacteria</taxon>
        <taxon>Pseudomonadati</taxon>
        <taxon>Pseudomonadota</taxon>
        <taxon>Betaproteobacteria</taxon>
        <taxon>Burkholderiales</taxon>
        <taxon>Sphaerotilaceae</taxon>
        <taxon>Aquariibacter</taxon>
    </lineage>
</organism>
<dbReference type="Proteomes" id="UP000586093">
    <property type="component" value="Unassembled WGS sequence"/>
</dbReference>
<dbReference type="InterPro" id="IPR027417">
    <property type="entry name" value="P-loop_NTPase"/>
</dbReference>